<dbReference type="AlphaFoldDB" id="A0A3B1CYW6"/>
<accession>A0A3B1CYW6</accession>
<evidence type="ECO:0000313" key="1">
    <source>
        <dbReference type="EMBL" id="VAX35856.1"/>
    </source>
</evidence>
<sequence>MQKLLCLLLMLMLAISFTASVDASAGGNLKDGLKMIVSSPKRISQKISEEFKLEEFKPFGIALGFFKGMVYTFADIGVGIARVITFPIDFNSEDEDFSWSKYTIFDGDILPEEKGN</sequence>
<reference evidence="1" key="1">
    <citation type="submission" date="2018-06" db="EMBL/GenBank/DDBJ databases">
        <authorList>
            <person name="Zhirakovskaya E."/>
        </authorList>
    </citation>
    <scope>NUCLEOTIDE SEQUENCE</scope>
</reference>
<gene>
    <name evidence="1" type="ORF">MNBD_UNCLBAC01-1049</name>
</gene>
<name>A0A3B1CYW6_9ZZZZ</name>
<evidence type="ECO:0008006" key="2">
    <source>
        <dbReference type="Google" id="ProtNLM"/>
    </source>
</evidence>
<proteinExistence type="predicted"/>
<protein>
    <recommendedName>
        <fullName evidence="2">Exosortase system-associated protein, TIGR04073 family</fullName>
    </recommendedName>
</protein>
<organism evidence="1">
    <name type="scientific">hydrothermal vent metagenome</name>
    <dbReference type="NCBI Taxonomy" id="652676"/>
    <lineage>
        <taxon>unclassified sequences</taxon>
        <taxon>metagenomes</taxon>
        <taxon>ecological metagenomes</taxon>
    </lineage>
</organism>
<dbReference type="EMBL" id="UOGJ01000074">
    <property type="protein sequence ID" value="VAX35856.1"/>
    <property type="molecule type" value="Genomic_DNA"/>
</dbReference>